<dbReference type="Pfam" id="PF04977">
    <property type="entry name" value="DivIC"/>
    <property type="match status" value="1"/>
</dbReference>
<evidence type="ECO:0000256" key="6">
    <source>
        <dbReference type="ARBA" id="ARBA00023306"/>
    </source>
</evidence>
<keyword evidence="1" id="KW-1003">Cell membrane</keyword>
<keyword evidence="3 8" id="KW-0812">Transmembrane</keyword>
<evidence type="ECO:0000256" key="7">
    <source>
        <dbReference type="SAM" id="Coils"/>
    </source>
</evidence>
<dbReference type="Proteomes" id="UP000767334">
    <property type="component" value="Unassembled WGS sequence"/>
</dbReference>
<reference evidence="9 10" key="1">
    <citation type="journal article" date="2021" name="Sci. Rep.">
        <title>The distribution of antibiotic resistance genes in chicken gut microbiota commensals.</title>
        <authorList>
            <person name="Juricova H."/>
            <person name="Matiasovicova J."/>
            <person name="Kubasova T."/>
            <person name="Cejkova D."/>
            <person name="Rychlik I."/>
        </authorList>
    </citation>
    <scope>NUCLEOTIDE SEQUENCE [LARGE SCALE GENOMIC DNA]</scope>
    <source>
        <strain evidence="9 10">An435</strain>
    </source>
</reference>
<evidence type="ECO:0000256" key="1">
    <source>
        <dbReference type="ARBA" id="ARBA00022475"/>
    </source>
</evidence>
<name>A0ABS2FHI8_9CLOT</name>
<keyword evidence="5 8" id="KW-0472">Membrane</keyword>
<gene>
    <name evidence="9" type="ORF">H6A19_09175</name>
</gene>
<accession>A0ABS2FHI8</accession>
<comment type="caution">
    <text evidence="9">The sequence shown here is derived from an EMBL/GenBank/DDBJ whole genome shotgun (WGS) entry which is preliminary data.</text>
</comment>
<evidence type="ECO:0000256" key="3">
    <source>
        <dbReference type="ARBA" id="ARBA00022692"/>
    </source>
</evidence>
<keyword evidence="7" id="KW-0175">Coiled coil</keyword>
<keyword evidence="4 8" id="KW-1133">Transmembrane helix</keyword>
<feature type="coiled-coil region" evidence="7">
    <location>
        <begin position="30"/>
        <end position="71"/>
    </location>
</feature>
<dbReference type="PANTHER" id="PTHR37485">
    <property type="entry name" value="CELL DIVISION PROTEIN FTSB"/>
    <property type="match status" value="1"/>
</dbReference>
<evidence type="ECO:0000256" key="8">
    <source>
        <dbReference type="SAM" id="Phobius"/>
    </source>
</evidence>
<evidence type="ECO:0000256" key="4">
    <source>
        <dbReference type="ARBA" id="ARBA00022989"/>
    </source>
</evidence>
<organism evidence="9 10">
    <name type="scientific">Clostridium saudiense</name>
    <dbReference type="NCBI Taxonomy" id="1414720"/>
    <lineage>
        <taxon>Bacteria</taxon>
        <taxon>Bacillati</taxon>
        <taxon>Bacillota</taxon>
        <taxon>Clostridia</taxon>
        <taxon>Eubacteriales</taxon>
        <taxon>Clostridiaceae</taxon>
        <taxon>Clostridium</taxon>
    </lineage>
</organism>
<proteinExistence type="predicted"/>
<evidence type="ECO:0000313" key="10">
    <source>
        <dbReference type="Proteomes" id="UP000767334"/>
    </source>
</evidence>
<protein>
    <submittedName>
        <fullName evidence="9">Septum formation initiator family protein</fullName>
    </submittedName>
</protein>
<dbReference type="EMBL" id="JACJLL010000049">
    <property type="protein sequence ID" value="MBM6819502.1"/>
    <property type="molecule type" value="Genomic_DNA"/>
</dbReference>
<keyword evidence="10" id="KW-1185">Reference proteome</keyword>
<dbReference type="RefSeq" id="WP_133014605.1">
    <property type="nucleotide sequence ID" value="NZ_JACJLL010000049.1"/>
</dbReference>
<keyword evidence="2" id="KW-0132">Cell division</keyword>
<evidence type="ECO:0000256" key="5">
    <source>
        <dbReference type="ARBA" id="ARBA00023136"/>
    </source>
</evidence>
<keyword evidence="6" id="KW-0131">Cell cycle</keyword>
<dbReference type="PANTHER" id="PTHR37485:SF1">
    <property type="entry name" value="CELL DIVISION PROTEIN FTSB"/>
    <property type="match status" value="1"/>
</dbReference>
<sequence>MKKNINLKGIIVVLIVGVFSICLIKQLTVLRRIKNDIAIQTQELQELKEKNIKLQAELERAQSNNEYLEKLARERLGLIKEGEQQVIPDNNSE</sequence>
<feature type="transmembrane region" description="Helical" evidence="8">
    <location>
        <begin position="6"/>
        <end position="24"/>
    </location>
</feature>
<evidence type="ECO:0000313" key="9">
    <source>
        <dbReference type="EMBL" id="MBM6819502.1"/>
    </source>
</evidence>
<dbReference type="InterPro" id="IPR023081">
    <property type="entry name" value="Cell_div_FtsB"/>
</dbReference>
<evidence type="ECO:0000256" key="2">
    <source>
        <dbReference type="ARBA" id="ARBA00022618"/>
    </source>
</evidence>
<dbReference type="InterPro" id="IPR007060">
    <property type="entry name" value="FtsL/DivIC"/>
</dbReference>